<feature type="domain" description="FAD-binding" evidence="6">
    <location>
        <begin position="16"/>
        <end position="326"/>
    </location>
</feature>
<evidence type="ECO:0000256" key="2">
    <source>
        <dbReference type="ARBA" id="ARBA00022630"/>
    </source>
</evidence>
<dbReference type="PANTHER" id="PTHR13789:SF318">
    <property type="entry name" value="GERANYLGERANYL DIPHOSPHATE REDUCTASE"/>
    <property type="match status" value="1"/>
</dbReference>
<dbReference type="InterPro" id="IPR050493">
    <property type="entry name" value="FAD-dep_Monooxygenase_BioMet"/>
</dbReference>
<keyword evidence="3" id="KW-0274">FAD</keyword>
<dbReference type="PANTHER" id="PTHR13789">
    <property type="entry name" value="MONOOXYGENASE"/>
    <property type="match status" value="1"/>
</dbReference>
<evidence type="ECO:0000256" key="3">
    <source>
        <dbReference type="ARBA" id="ARBA00022827"/>
    </source>
</evidence>
<evidence type="ECO:0000313" key="7">
    <source>
        <dbReference type="EMBL" id="OAT67009.1"/>
    </source>
</evidence>
<dbReference type="PRINTS" id="PR00420">
    <property type="entry name" value="RNGMNOXGNASE"/>
</dbReference>
<dbReference type="Proteomes" id="UP000186919">
    <property type="component" value="Unassembled WGS sequence"/>
</dbReference>
<dbReference type="GO" id="GO:0004497">
    <property type="term" value="F:monooxygenase activity"/>
    <property type="evidence" value="ECO:0007669"/>
    <property type="project" value="UniProtKB-KW"/>
</dbReference>
<dbReference type="Pfam" id="PF01494">
    <property type="entry name" value="FAD_binding_3"/>
    <property type="match status" value="1"/>
</dbReference>
<dbReference type="InterPro" id="IPR002938">
    <property type="entry name" value="FAD-bd"/>
</dbReference>
<keyword evidence="5" id="KW-0503">Monooxygenase</keyword>
<sequence>MYEQSGRLGEVGGPLGISPVTLRLFERWGLLADFEAMSSPTRFLEERNQVGRVELVIDFTALDAKHSEQGEFGYADLELPPRTVHRADLHRLMVGHVPSSRFRMNHRLESISERDKYVELRFSNGVATRAGLVIGADGIHSRIRRMFSTDKKRYCGSVIFRSVSPAASLVTLPNDRLRTWTSGGGSRSTILMPVRAGRQVSIDATLGVDEPPAQLWSAQANVEALARQFDDFDPVVPRVIRSSINKVFMHPVYDRDPIRVWTSPRIALVGDAAHPMTPFGGHGANQAVQDGAVLADQIFSVHPGAYPEALRRYQAIRTRETAAIQQASREAADRQTRVAVRLSDILLS</sequence>
<dbReference type="GO" id="GO:0071949">
    <property type="term" value="F:FAD binding"/>
    <property type="evidence" value="ECO:0007669"/>
    <property type="project" value="InterPro"/>
</dbReference>
<dbReference type="SUPFAM" id="SSF54373">
    <property type="entry name" value="FAD-linked reductases, C-terminal domain"/>
    <property type="match status" value="1"/>
</dbReference>
<evidence type="ECO:0000256" key="5">
    <source>
        <dbReference type="ARBA" id="ARBA00023033"/>
    </source>
</evidence>
<protein>
    <recommendedName>
        <fullName evidence="6">FAD-binding domain-containing protein</fullName>
    </recommendedName>
</protein>
<comment type="caution">
    <text evidence="7">The sequence shown here is derived from an EMBL/GenBank/DDBJ whole genome shotgun (WGS) entry which is preliminary data.</text>
</comment>
<keyword evidence="4" id="KW-0560">Oxidoreductase</keyword>
<dbReference type="Gene3D" id="3.50.50.60">
    <property type="entry name" value="FAD/NAD(P)-binding domain"/>
    <property type="match status" value="1"/>
</dbReference>
<dbReference type="EMBL" id="LQYE01000031">
    <property type="protein sequence ID" value="OAT67009.1"/>
    <property type="molecule type" value="Genomic_DNA"/>
</dbReference>
<dbReference type="SUPFAM" id="SSF51905">
    <property type="entry name" value="FAD/NAD(P)-binding domain"/>
    <property type="match status" value="1"/>
</dbReference>
<accession>A0A179V517</accession>
<reference evidence="7 8" key="1">
    <citation type="submission" date="2016-01" db="EMBL/GenBank/DDBJ databases">
        <title>Mycobacterium immunogenum strain CD11_6 genome sequencing and assembly.</title>
        <authorList>
            <person name="Kaur G."/>
            <person name="Nair G.R."/>
            <person name="Mayilraj S."/>
        </authorList>
    </citation>
    <scope>NUCLEOTIDE SEQUENCE [LARGE SCALE GENOMIC DNA]</scope>
    <source>
        <strain evidence="7 8">CD11-6</strain>
    </source>
</reference>
<proteinExistence type="predicted"/>
<dbReference type="InterPro" id="IPR036188">
    <property type="entry name" value="FAD/NAD-bd_sf"/>
</dbReference>
<evidence type="ECO:0000256" key="1">
    <source>
        <dbReference type="ARBA" id="ARBA00001974"/>
    </source>
</evidence>
<organism evidence="7 8">
    <name type="scientific">Mycobacteroides immunogenum</name>
    <dbReference type="NCBI Taxonomy" id="83262"/>
    <lineage>
        <taxon>Bacteria</taxon>
        <taxon>Bacillati</taxon>
        <taxon>Actinomycetota</taxon>
        <taxon>Actinomycetes</taxon>
        <taxon>Mycobacteriales</taxon>
        <taxon>Mycobacteriaceae</taxon>
        <taxon>Mycobacteroides</taxon>
    </lineage>
</organism>
<comment type="cofactor">
    <cofactor evidence="1">
        <name>FAD</name>
        <dbReference type="ChEBI" id="CHEBI:57692"/>
    </cofactor>
</comment>
<gene>
    <name evidence="7" type="ORF">AWB85_15470</name>
</gene>
<keyword evidence="2" id="KW-0285">Flavoprotein</keyword>
<evidence type="ECO:0000256" key="4">
    <source>
        <dbReference type="ARBA" id="ARBA00023002"/>
    </source>
</evidence>
<name>A0A179V517_9MYCO</name>
<evidence type="ECO:0000313" key="8">
    <source>
        <dbReference type="Proteomes" id="UP000186919"/>
    </source>
</evidence>
<dbReference type="AlphaFoldDB" id="A0A179V517"/>
<evidence type="ECO:0000259" key="6">
    <source>
        <dbReference type="Pfam" id="PF01494"/>
    </source>
</evidence>